<comment type="caution">
    <text evidence="1">The sequence shown here is derived from an EMBL/GenBank/DDBJ whole genome shotgun (WGS) entry which is preliminary data.</text>
</comment>
<organism evidence="1 2">
    <name type="scientific">Bacillus halotolerans</name>
    <dbReference type="NCBI Taxonomy" id="260554"/>
    <lineage>
        <taxon>Bacteria</taxon>
        <taxon>Bacillati</taxon>
        <taxon>Bacillota</taxon>
        <taxon>Bacilli</taxon>
        <taxon>Bacillales</taxon>
        <taxon>Bacillaceae</taxon>
        <taxon>Bacillus</taxon>
    </lineage>
</organism>
<name>A0A9Q4ENE8_9BACI</name>
<sequence length="373" mass="42242">MKLLNNIEPETQSRHKSVFNATWKVHQFDIVMPSETRGKTISLNRLYLRLANSTKVEVQGGFIDSWNGQFTTSLSKGTNGLYEPINEYQDNYLLFDFQGIEIDVPANGILFFKMQWISGSNYRLDTGSSQYTTTYFQNDTLRPGNTSFAIEYRLSMELELQLAHSDDGVSFSEFYNLDISNIPQFRFLKIRAKLKGGGPIIETGASRQTPILSSIKINYDELSIEGRLTDLERLNAINMAKLNFKSNALLKSEKYKLYDMVIDTFEEDSLILINNNDSGNKASLYDKNQGRYIGEGTLETVSEEVSSYCKSIIIDSECEGCEFQYSLDNGINWSVALPGEIIDVSAWSDRQLKIKIDMLTPSSVLTALSYAWA</sequence>
<dbReference type="EMBL" id="JALAWA010000013">
    <property type="protein sequence ID" value="MCY9186605.1"/>
    <property type="molecule type" value="Genomic_DNA"/>
</dbReference>
<gene>
    <name evidence="1" type="ORF">MOF03_18530</name>
</gene>
<accession>A0A9Q4ENE8</accession>
<evidence type="ECO:0000313" key="2">
    <source>
        <dbReference type="Proteomes" id="UP001073053"/>
    </source>
</evidence>
<dbReference type="Proteomes" id="UP001073053">
    <property type="component" value="Unassembled WGS sequence"/>
</dbReference>
<dbReference type="AlphaFoldDB" id="A0A9Q4ENE8"/>
<reference evidence="1" key="1">
    <citation type="submission" date="2022-02" db="EMBL/GenBank/DDBJ databases">
        <title>Crop Bioprotection Bacillus Genome Sequencing.</title>
        <authorList>
            <person name="Dunlap C."/>
        </authorList>
    </citation>
    <scope>NUCLEOTIDE SEQUENCE</scope>
    <source>
        <strain evidence="1">EC49O2N-C10</strain>
    </source>
</reference>
<proteinExistence type="predicted"/>
<evidence type="ECO:0000313" key="1">
    <source>
        <dbReference type="EMBL" id="MCY9186605.1"/>
    </source>
</evidence>
<dbReference type="RefSeq" id="WP_268522680.1">
    <property type="nucleotide sequence ID" value="NZ_JALAWA010000013.1"/>
</dbReference>
<protein>
    <submittedName>
        <fullName evidence="1">Uncharacterized protein</fullName>
    </submittedName>
</protein>